<dbReference type="Proteomes" id="UP000217790">
    <property type="component" value="Unassembled WGS sequence"/>
</dbReference>
<organism evidence="1 2">
    <name type="scientific">Armillaria gallica</name>
    <name type="common">Bulbous honey fungus</name>
    <name type="synonym">Armillaria bulbosa</name>
    <dbReference type="NCBI Taxonomy" id="47427"/>
    <lineage>
        <taxon>Eukaryota</taxon>
        <taxon>Fungi</taxon>
        <taxon>Dikarya</taxon>
        <taxon>Basidiomycota</taxon>
        <taxon>Agaricomycotina</taxon>
        <taxon>Agaricomycetes</taxon>
        <taxon>Agaricomycetidae</taxon>
        <taxon>Agaricales</taxon>
        <taxon>Marasmiineae</taxon>
        <taxon>Physalacriaceae</taxon>
        <taxon>Armillaria</taxon>
    </lineage>
</organism>
<reference evidence="2" key="1">
    <citation type="journal article" date="2017" name="Nat. Ecol. Evol.">
        <title>Genome expansion and lineage-specific genetic innovations in the forest pathogenic fungi Armillaria.</title>
        <authorList>
            <person name="Sipos G."/>
            <person name="Prasanna A.N."/>
            <person name="Walter M.C."/>
            <person name="O'Connor E."/>
            <person name="Balint B."/>
            <person name="Krizsan K."/>
            <person name="Kiss B."/>
            <person name="Hess J."/>
            <person name="Varga T."/>
            <person name="Slot J."/>
            <person name="Riley R."/>
            <person name="Boka B."/>
            <person name="Rigling D."/>
            <person name="Barry K."/>
            <person name="Lee J."/>
            <person name="Mihaltcheva S."/>
            <person name="LaButti K."/>
            <person name="Lipzen A."/>
            <person name="Waldron R."/>
            <person name="Moloney N.M."/>
            <person name="Sperisen C."/>
            <person name="Kredics L."/>
            <person name="Vagvoelgyi C."/>
            <person name="Patrignani A."/>
            <person name="Fitzpatrick D."/>
            <person name="Nagy I."/>
            <person name="Doyle S."/>
            <person name="Anderson J.B."/>
            <person name="Grigoriev I.V."/>
            <person name="Gueldener U."/>
            <person name="Muensterkoetter M."/>
            <person name="Nagy L.G."/>
        </authorList>
    </citation>
    <scope>NUCLEOTIDE SEQUENCE [LARGE SCALE GENOMIC DNA]</scope>
    <source>
        <strain evidence="2">Ar21-2</strain>
    </source>
</reference>
<dbReference type="OrthoDB" id="2686745at2759"/>
<protein>
    <submittedName>
        <fullName evidence="1">Uncharacterized protein</fullName>
    </submittedName>
</protein>
<sequence>MSDRIQQLLSERSAELDPALRQSSIENIKVDRAVTSKIKRILQRQWSVFDPENTQFWTLQHHQIKRPGHVPGHMLPVAKDLEQLKVVFGWSDLMYTQVLDDVRHEVHQRLDVSRPFKSSGQVRAVCDAITSKHSFLDEYTDAWPIRDMVSNVLKITSMRALN</sequence>
<accession>A0A2H3DS97</accession>
<dbReference type="AlphaFoldDB" id="A0A2H3DS97"/>
<proteinExistence type="predicted"/>
<gene>
    <name evidence="1" type="ORF">ARMGADRAFT_1080011</name>
</gene>
<evidence type="ECO:0000313" key="1">
    <source>
        <dbReference type="EMBL" id="PBK93728.1"/>
    </source>
</evidence>
<dbReference type="EMBL" id="KZ293656">
    <property type="protein sequence ID" value="PBK93728.1"/>
    <property type="molecule type" value="Genomic_DNA"/>
</dbReference>
<keyword evidence="2" id="KW-1185">Reference proteome</keyword>
<name>A0A2H3DS97_ARMGA</name>
<evidence type="ECO:0000313" key="2">
    <source>
        <dbReference type="Proteomes" id="UP000217790"/>
    </source>
</evidence>
<dbReference type="InParanoid" id="A0A2H3DS97"/>